<evidence type="ECO:0000313" key="3">
    <source>
        <dbReference type="Proteomes" id="UP001056336"/>
    </source>
</evidence>
<accession>A0ABY4R2H1</accession>
<dbReference type="InterPro" id="IPR004981">
    <property type="entry name" value="Trp_2_3_dOase"/>
</dbReference>
<keyword evidence="1" id="KW-0479">Metal-binding</keyword>
<dbReference type="HAMAP" id="MF_01972">
    <property type="entry name" value="T23O"/>
    <property type="match status" value="1"/>
</dbReference>
<name>A0ABY4R2H1_9ACTN</name>
<feature type="binding site" evidence="1">
    <location>
        <position position="110"/>
    </location>
    <ligand>
        <name>substrate</name>
    </ligand>
</feature>
<dbReference type="Pfam" id="PF03301">
    <property type="entry name" value="Trp_dioxygenase"/>
    <property type="match status" value="2"/>
</dbReference>
<comment type="function">
    <text evidence="1">Heme-dependent dioxygenase that catalyzes the oxidative cleavage of the L-tryptophan (L-Trp) pyrrole ring and converts L-tryptophan to N-formyl-L-kynurenine. Catalyzes the oxidative cleavage of the indole moiety.</text>
</comment>
<feature type="binding site" evidence="1">
    <location>
        <position position="245"/>
    </location>
    <ligand>
        <name>substrate</name>
    </ligand>
</feature>
<keyword evidence="1" id="KW-0560">Oxidoreductase</keyword>
<evidence type="ECO:0000313" key="2">
    <source>
        <dbReference type="EMBL" id="UQX89340.1"/>
    </source>
</evidence>
<dbReference type="RefSeq" id="WP_249773236.1">
    <property type="nucleotide sequence ID" value="NZ_CP097332.1"/>
</dbReference>
<gene>
    <name evidence="1" type="primary">kynA</name>
    <name evidence="2" type="ORF">M6D93_04885</name>
</gene>
<keyword evidence="1" id="KW-0349">Heme</keyword>
<dbReference type="Proteomes" id="UP001056336">
    <property type="component" value="Chromosome"/>
</dbReference>
<proteinExistence type="inferred from homology"/>
<dbReference type="EMBL" id="CP097332">
    <property type="protein sequence ID" value="UQX89340.1"/>
    <property type="molecule type" value="Genomic_DNA"/>
</dbReference>
<protein>
    <recommendedName>
        <fullName evidence="1">Tryptophan 2,3-dioxygenase</fullName>
        <shortName evidence="1">TDO</shortName>
        <ecNumber evidence="1">1.13.11.11</ecNumber>
    </recommendedName>
    <alternativeName>
        <fullName evidence="1">Tryptamin 2,3-dioxygenase</fullName>
    </alternativeName>
    <alternativeName>
        <fullName evidence="1">Tryptophan oxygenase</fullName>
        <shortName evidence="1">TO</shortName>
        <shortName evidence="1">TRPO</shortName>
    </alternativeName>
    <alternativeName>
        <fullName evidence="1">Tryptophan pyrrolase</fullName>
    </alternativeName>
    <alternativeName>
        <fullName evidence="1">Tryptophanase</fullName>
    </alternativeName>
</protein>
<reference evidence="2" key="2">
    <citation type="submission" date="2022-05" db="EMBL/GenBank/DDBJ databases">
        <authorList>
            <person name="Kim J.-S."/>
            <person name="Lee K."/>
            <person name="Suh M."/>
            <person name="Eom M."/>
            <person name="Kim J.-S."/>
            <person name="Kim D.-S."/>
            <person name="Ko S.-H."/>
            <person name="Shin Y."/>
            <person name="Lee J.-S."/>
        </authorList>
    </citation>
    <scope>NUCLEOTIDE SEQUENCE</scope>
    <source>
        <strain evidence="2">N237</strain>
    </source>
</reference>
<comment type="caution">
    <text evidence="1">Lacks conserved residue(s) required for the propagation of feature annotation.</text>
</comment>
<organism evidence="2 3">
    <name type="scientific">Jatrophihabitans telluris</name>
    <dbReference type="NCBI Taxonomy" id="2038343"/>
    <lineage>
        <taxon>Bacteria</taxon>
        <taxon>Bacillati</taxon>
        <taxon>Actinomycetota</taxon>
        <taxon>Actinomycetes</taxon>
        <taxon>Jatrophihabitantales</taxon>
        <taxon>Jatrophihabitantaceae</taxon>
        <taxon>Jatrophihabitans</taxon>
    </lineage>
</organism>
<dbReference type="PANTHER" id="PTHR10138:SF0">
    <property type="entry name" value="TRYPTOPHAN 2,3-DIOXYGENASE"/>
    <property type="match status" value="1"/>
</dbReference>
<reference evidence="2" key="1">
    <citation type="journal article" date="2018" name="Int. J. Syst. Evol. Microbiol.">
        <title>Jatrophihabitans telluris sp. nov., isolated from sediment soil of lava forest wetlands and the emended description of the genus Jatrophihabitans.</title>
        <authorList>
            <person name="Lee K.C."/>
            <person name="Suh M.K."/>
            <person name="Eom M.K."/>
            <person name="Kim K.K."/>
            <person name="Kim J.S."/>
            <person name="Kim D.S."/>
            <person name="Ko S.H."/>
            <person name="Shin Y.K."/>
            <person name="Lee J.S."/>
        </authorList>
    </citation>
    <scope>NUCLEOTIDE SEQUENCE</scope>
    <source>
        <strain evidence="2">N237</strain>
    </source>
</reference>
<keyword evidence="1" id="KW-0408">Iron</keyword>
<comment type="subunit">
    <text evidence="1">Homotetramer.</text>
</comment>
<dbReference type="EC" id="1.13.11.11" evidence="1"/>
<evidence type="ECO:0000256" key="1">
    <source>
        <dbReference type="HAMAP-Rule" id="MF_01972"/>
    </source>
</evidence>
<comment type="catalytic activity">
    <reaction evidence="1">
        <text>L-tryptophan + O2 = N-formyl-L-kynurenine</text>
        <dbReference type="Rhea" id="RHEA:24536"/>
        <dbReference type="ChEBI" id="CHEBI:15379"/>
        <dbReference type="ChEBI" id="CHEBI:57912"/>
        <dbReference type="ChEBI" id="CHEBI:58629"/>
        <dbReference type="EC" id="1.13.11.11"/>
    </reaction>
</comment>
<keyword evidence="1" id="KW-0823">Tryptophan catabolism</keyword>
<dbReference type="SUPFAM" id="SSF140959">
    <property type="entry name" value="Indolic compounds 2,3-dioxygenase-like"/>
    <property type="match status" value="1"/>
</dbReference>
<dbReference type="Gene3D" id="1.20.58.480">
    <property type="match status" value="1"/>
</dbReference>
<comment type="similarity">
    <text evidence="1">Belongs to the tryptophan 2,3-dioxygenase family.</text>
</comment>
<keyword evidence="1" id="KW-0223">Dioxygenase</keyword>
<feature type="binding site" evidence="1">
    <location>
        <position position="106"/>
    </location>
    <ligand>
        <name>substrate</name>
    </ligand>
</feature>
<comment type="cofactor">
    <cofactor evidence="1">
        <name>heme</name>
        <dbReference type="ChEBI" id="CHEBI:30413"/>
    </cofactor>
    <text evidence="1">Binds 1 heme group per subunit.</text>
</comment>
<dbReference type="InterPro" id="IPR037217">
    <property type="entry name" value="Trp/Indoleamine_2_3_dOase-like"/>
</dbReference>
<sequence>MTAIDTDAPNLQYSGRTPYVSYTDADVLAGLIHPQTDEPLEVTFIVATQIMELHFQLLIHDLRGAIAALHADDLPEAGAAIARVVATQKSLVSSWQLLAPMSAVQYNRFRASLGKASGFQSFAYRELEFLLGAKNERMLAPHSGMPVVAATLQRAYDEASVYDAAIALLGRRGLPVPAGLLSRDVRQAHTESDPGLVEAWRLVYAGEDELTALADALTAVAEQHSTWRFVHYTAVMRILGAKPGTGGSAGLAWLKRSVDTPVFVELWEVRSVL</sequence>
<feature type="binding site" description="axial binding residue" evidence="1">
    <location>
        <position position="231"/>
    </location>
    <ligand>
        <name>heme</name>
        <dbReference type="ChEBI" id="CHEBI:30413"/>
    </ligand>
    <ligandPart>
        <name>Fe</name>
        <dbReference type="ChEBI" id="CHEBI:18248"/>
    </ligandPart>
</feature>
<dbReference type="PANTHER" id="PTHR10138">
    <property type="entry name" value="TRYPTOPHAN 2,3-DIOXYGENASE"/>
    <property type="match status" value="1"/>
</dbReference>
<comment type="pathway">
    <text evidence="1">Amino-acid degradation; L-tryptophan degradation via kynurenine pathway; L-kynurenine from L-tryptophan: step 1/2.</text>
</comment>
<keyword evidence="3" id="KW-1185">Reference proteome</keyword>